<dbReference type="SUPFAM" id="SSF47874">
    <property type="entry name" value="Annexin"/>
    <property type="match status" value="1"/>
</dbReference>
<accession>A0A177ASI5</accession>
<dbReference type="Proteomes" id="UP000078046">
    <property type="component" value="Unassembled WGS sequence"/>
</dbReference>
<keyword evidence="2" id="KW-1185">Reference proteome</keyword>
<reference evidence="1 2" key="1">
    <citation type="submission" date="2016-04" db="EMBL/GenBank/DDBJ databases">
        <title>The genome of Intoshia linei affirms orthonectids as highly simplified spiralians.</title>
        <authorList>
            <person name="Mikhailov K.V."/>
            <person name="Slusarev G.S."/>
            <person name="Nikitin M.A."/>
            <person name="Logacheva M.D."/>
            <person name="Penin A."/>
            <person name="Aleoshin V."/>
            <person name="Panchin Y.V."/>
        </authorList>
    </citation>
    <scope>NUCLEOTIDE SEQUENCE [LARGE SCALE GENOMIC DNA]</scope>
    <source>
        <strain evidence="1">Intl2013</strain>
        <tissue evidence="1">Whole animal</tissue>
    </source>
</reference>
<feature type="non-terminal residue" evidence="1">
    <location>
        <position position="309"/>
    </location>
</feature>
<dbReference type="InterPro" id="IPR037104">
    <property type="entry name" value="Annexin_sf"/>
</dbReference>
<sequence>MFLFENFRKWIKDAQRKNKERLALIEPTFVIENPSFFPHIRFKLKTKMNEYLRQEQIISDNTKIYNEIERIQKIKHSYIPNRDKHIPIKKKEQLSNDKKSEILTKKNLKLAVRIQSIRGNYSKNDLAKEYKQHKMYVNRIQKFHKLNEINDDMNDLIQEDPLMAKNIIEKYAKILFRLAKKFVNPDSAFAATFVKCEKSICLMIGHTYEEIYNVNLYYTLRNSMDKIYLPLIRYWLDNEYRNDAIYIHKAIKSNNLPLLVEYLLNNEPSRTSHVKLVYLNYFKQSMKDSFEEYSKWDISINPIIFRLFK</sequence>
<dbReference type="EMBL" id="LWCA01001519">
    <property type="protein sequence ID" value="OAF64958.1"/>
    <property type="molecule type" value="Genomic_DNA"/>
</dbReference>
<name>A0A177ASI5_9BILA</name>
<comment type="caution">
    <text evidence="1">The sequence shown here is derived from an EMBL/GenBank/DDBJ whole genome shotgun (WGS) entry which is preliminary data.</text>
</comment>
<organism evidence="1 2">
    <name type="scientific">Intoshia linei</name>
    <dbReference type="NCBI Taxonomy" id="1819745"/>
    <lineage>
        <taxon>Eukaryota</taxon>
        <taxon>Metazoa</taxon>
        <taxon>Spiralia</taxon>
        <taxon>Lophotrochozoa</taxon>
        <taxon>Mesozoa</taxon>
        <taxon>Orthonectida</taxon>
        <taxon>Rhopaluridae</taxon>
        <taxon>Intoshia</taxon>
    </lineage>
</organism>
<dbReference type="AlphaFoldDB" id="A0A177ASI5"/>
<gene>
    <name evidence="1" type="ORF">A3Q56_07318</name>
</gene>
<proteinExistence type="predicted"/>
<protein>
    <submittedName>
        <fullName evidence="1">Uncharacterized protein</fullName>
    </submittedName>
</protein>
<dbReference type="GO" id="GO:0005509">
    <property type="term" value="F:calcium ion binding"/>
    <property type="evidence" value="ECO:0007669"/>
    <property type="project" value="InterPro"/>
</dbReference>
<dbReference type="GO" id="GO:0005544">
    <property type="term" value="F:calcium-dependent phospholipid binding"/>
    <property type="evidence" value="ECO:0007669"/>
    <property type="project" value="InterPro"/>
</dbReference>
<evidence type="ECO:0000313" key="2">
    <source>
        <dbReference type="Proteomes" id="UP000078046"/>
    </source>
</evidence>
<evidence type="ECO:0000313" key="1">
    <source>
        <dbReference type="EMBL" id="OAF64958.1"/>
    </source>
</evidence>